<keyword evidence="8" id="KW-1185">Reference proteome</keyword>
<dbReference type="RefSeq" id="WP_142661005.1">
    <property type="nucleotide sequence ID" value="NZ_CABFVA020000121.1"/>
</dbReference>
<dbReference type="EMBL" id="CABFVA020000121">
    <property type="protein sequence ID" value="VVM08207.1"/>
    <property type="molecule type" value="Genomic_DNA"/>
</dbReference>
<keyword evidence="7" id="KW-0808">Transferase</keyword>
<evidence type="ECO:0000256" key="5">
    <source>
        <dbReference type="ARBA" id="ARBA00023014"/>
    </source>
</evidence>
<dbReference type="InterPro" id="IPR044043">
    <property type="entry name" value="VanA_C_cat"/>
</dbReference>
<evidence type="ECO:0000256" key="1">
    <source>
        <dbReference type="ARBA" id="ARBA00022714"/>
    </source>
</evidence>
<dbReference type="PANTHER" id="PTHR21266">
    <property type="entry name" value="IRON-SULFUR DOMAIN CONTAINING PROTEIN"/>
    <property type="match status" value="1"/>
</dbReference>
<dbReference type="GO" id="GO:0008168">
    <property type="term" value="F:methyltransferase activity"/>
    <property type="evidence" value="ECO:0007669"/>
    <property type="project" value="UniProtKB-KW"/>
</dbReference>
<dbReference type="GO" id="GO:0051537">
    <property type="term" value="F:2 iron, 2 sulfur cluster binding"/>
    <property type="evidence" value="ECO:0007669"/>
    <property type="project" value="UniProtKB-KW"/>
</dbReference>
<keyword evidence="5" id="KW-0411">Iron-sulfur</keyword>
<dbReference type="GO" id="GO:0046872">
    <property type="term" value="F:metal ion binding"/>
    <property type="evidence" value="ECO:0007669"/>
    <property type="project" value="UniProtKB-KW"/>
</dbReference>
<dbReference type="PROSITE" id="PS51296">
    <property type="entry name" value="RIESKE"/>
    <property type="match status" value="1"/>
</dbReference>
<dbReference type="GO" id="GO:0016491">
    <property type="term" value="F:oxidoreductase activity"/>
    <property type="evidence" value="ECO:0007669"/>
    <property type="project" value="UniProtKB-KW"/>
</dbReference>
<dbReference type="Gene3D" id="2.102.10.10">
    <property type="entry name" value="Rieske [2Fe-2S] iron-sulphur domain"/>
    <property type="match status" value="1"/>
</dbReference>
<dbReference type="PANTHER" id="PTHR21266:SF60">
    <property type="entry name" value="3-KETOSTEROID-9-ALPHA-MONOOXYGENASE, OXYGENASE COMPONENT"/>
    <property type="match status" value="1"/>
</dbReference>
<feature type="domain" description="Rieske" evidence="6">
    <location>
        <begin position="27"/>
        <end position="130"/>
    </location>
</feature>
<reference evidence="7 8" key="1">
    <citation type="submission" date="2019-09" db="EMBL/GenBank/DDBJ databases">
        <authorList>
            <person name="Cremers G."/>
        </authorList>
    </citation>
    <scope>NUCLEOTIDE SEQUENCE [LARGE SCALE GENOMIC DNA]</scope>
    <source>
        <strain evidence="7">4A</strain>
    </source>
</reference>
<dbReference type="InterPro" id="IPR036922">
    <property type="entry name" value="Rieske_2Fe-2S_sf"/>
</dbReference>
<gene>
    <name evidence="7" type="primary">ndmA</name>
    <name evidence="7" type="ORF">MAMT_02186</name>
</gene>
<proteinExistence type="predicted"/>
<evidence type="ECO:0000313" key="8">
    <source>
        <dbReference type="Proteomes" id="UP000334923"/>
    </source>
</evidence>
<dbReference type="Pfam" id="PF19112">
    <property type="entry name" value="VanA_C"/>
    <property type="match status" value="1"/>
</dbReference>
<dbReference type="CDD" id="cd03469">
    <property type="entry name" value="Rieske_RO_Alpha_N"/>
    <property type="match status" value="1"/>
</dbReference>
<dbReference type="InterPro" id="IPR017941">
    <property type="entry name" value="Rieske_2Fe-2S"/>
</dbReference>
<protein>
    <submittedName>
        <fullName evidence="7">Methylxanthine N1-demethylase NdmA</fullName>
        <ecNumber evidence="7">1.14.13.178</ecNumber>
    </submittedName>
</protein>
<evidence type="ECO:0000313" key="7">
    <source>
        <dbReference type="EMBL" id="VVM08207.1"/>
    </source>
</evidence>
<dbReference type="GO" id="GO:0032259">
    <property type="term" value="P:methylation"/>
    <property type="evidence" value="ECO:0007669"/>
    <property type="project" value="UniProtKB-KW"/>
</dbReference>
<keyword evidence="3 7" id="KW-0560">Oxidoreductase</keyword>
<keyword evidence="2" id="KW-0479">Metal-binding</keyword>
<evidence type="ECO:0000259" key="6">
    <source>
        <dbReference type="PROSITE" id="PS51296"/>
    </source>
</evidence>
<dbReference type="SUPFAM" id="SSF50022">
    <property type="entry name" value="ISP domain"/>
    <property type="match status" value="1"/>
</dbReference>
<dbReference type="Pfam" id="PF00355">
    <property type="entry name" value="Rieske"/>
    <property type="match status" value="1"/>
</dbReference>
<evidence type="ECO:0000256" key="4">
    <source>
        <dbReference type="ARBA" id="ARBA00023004"/>
    </source>
</evidence>
<dbReference type="EC" id="1.14.13.178" evidence="7"/>
<dbReference type="InterPro" id="IPR050584">
    <property type="entry name" value="Cholesterol_7-desaturase"/>
</dbReference>
<accession>A0A5E6MFD4</accession>
<dbReference type="AlphaFoldDB" id="A0A5E6MFD4"/>
<evidence type="ECO:0000256" key="3">
    <source>
        <dbReference type="ARBA" id="ARBA00023002"/>
    </source>
</evidence>
<dbReference type="SUPFAM" id="SSF55961">
    <property type="entry name" value="Bet v1-like"/>
    <property type="match status" value="1"/>
</dbReference>
<keyword evidence="4" id="KW-0408">Iron</keyword>
<keyword evidence="1" id="KW-0001">2Fe-2S</keyword>
<dbReference type="Gene3D" id="3.90.380.10">
    <property type="entry name" value="Naphthalene 1,2-dioxygenase Alpha Subunit, Chain A, domain 1"/>
    <property type="match status" value="1"/>
</dbReference>
<keyword evidence="7" id="KW-0489">Methyltransferase</keyword>
<sequence length="348" mass="38524">MTASSFENPPPSPALLEAYLRAMAPFWHPLCPVAALGREPMPIELLGKRLAIVCLDGRIAVFSDLCPHLGAALSLGSVVKGRHLRCPYHGWSFDGMGRCVDIPARKGLSIPAATRAETFPSTEAHGLIWACLAPPARSPIPDFPELSDPQFHLGPWKEGSTWRASAPRVILSQLDDTHFCWVHPGTIGSATHPETPDHKVSRTASTVVSRFTVWQRAEAPSVGLGSATAEKDPLPVSYVIEAGTSSVHIRKQRKEAAFAVFQAVSPVRHDRCRVFWRIARTYDKKTESDPVHDRVQDAILEEDRKVVESQRPWLLPPISAGRIRYLGPCDLPLVEYHRWMEELGVPQL</sequence>
<dbReference type="Proteomes" id="UP000334923">
    <property type="component" value="Unassembled WGS sequence"/>
</dbReference>
<evidence type="ECO:0000256" key="2">
    <source>
        <dbReference type="ARBA" id="ARBA00022723"/>
    </source>
</evidence>
<organism evidence="7 8">
    <name type="scientific">Methylacidimicrobium tartarophylax</name>
    <dbReference type="NCBI Taxonomy" id="1041768"/>
    <lineage>
        <taxon>Bacteria</taxon>
        <taxon>Pseudomonadati</taxon>
        <taxon>Verrucomicrobiota</taxon>
        <taxon>Methylacidimicrobium</taxon>
    </lineage>
</organism>
<dbReference type="OrthoDB" id="9800776at2"/>
<name>A0A5E6MFD4_9BACT</name>